<sequence>MSATPEAVSLARTAAAGAAERLGSDIVALDVSAQLVITDVFVVVSASSERQVAGIVDRIEELLLERHEAKPVRREGKSGGRWVLLDFADIVVHVFHQEDREFYALERLWKDCPVVDVADAVASAEAVSPADVGSGEE</sequence>
<keyword evidence="2" id="KW-0810">Translation regulation</keyword>
<dbReference type="RefSeq" id="WP_087006076.1">
    <property type="nucleotide sequence ID" value="NZ_FWFF01000008.1"/>
</dbReference>
<dbReference type="GO" id="GO:0017148">
    <property type="term" value="P:negative regulation of translation"/>
    <property type="evidence" value="ECO:0007669"/>
    <property type="project" value="UniProtKB-UniRule"/>
</dbReference>
<accession>A0A1X6XB84</accession>
<evidence type="ECO:0000313" key="3">
    <source>
        <dbReference type="EMBL" id="SLM96399.1"/>
    </source>
</evidence>
<keyword evidence="2" id="KW-0678">Repressor</keyword>
<dbReference type="EMBL" id="FWFF01000008">
    <property type="protein sequence ID" value="SLM96399.1"/>
    <property type="molecule type" value="Genomic_DNA"/>
</dbReference>
<dbReference type="GO" id="GO:0042256">
    <property type="term" value="P:cytosolic ribosome assembly"/>
    <property type="evidence" value="ECO:0007669"/>
    <property type="project" value="UniProtKB-UniRule"/>
</dbReference>
<comment type="function">
    <text evidence="2">Functions as a ribosomal silencing factor. Interacts with ribosomal protein uL14 (rplN), blocking formation of intersubunit bridge B8. Prevents association of the 30S and 50S ribosomal subunits and the formation of functional ribosomes, thus repressing translation.</text>
</comment>
<comment type="subcellular location">
    <subcellularLocation>
        <location evidence="2">Cytoplasm</location>
    </subcellularLocation>
</comment>
<organism evidence="3 4">
    <name type="scientific">Brevibacterium yomogidense</name>
    <dbReference type="NCBI Taxonomy" id="946573"/>
    <lineage>
        <taxon>Bacteria</taxon>
        <taxon>Bacillati</taxon>
        <taxon>Actinomycetota</taxon>
        <taxon>Actinomycetes</taxon>
        <taxon>Micrococcales</taxon>
        <taxon>Brevibacteriaceae</taxon>
        <taxon>Brevibacterium</taxon>
    </lineage>
</organism>
<dbReference type="GO" id="GO:0090071">
    <property type="term" value="P:negative regulation of ribosome biogenesis"/>
    <property type="evidence" value="ECO:0007669"/>
    <property type="project" value="UniProtKB-UniRule"/>
</dbReference>
<dbReference type="NCBIfam" id="TIGR00090">
    <property type="entry name" value="rsfS_iojap_ybeB"/>
    <property type="match status" value="1"/>
</dbReference>
<dbReference type="SUPFAM" id="SSF81301">
    <property type="entry name" value="Nucleotidyltransferase"/>
    <property type="match status" value="1"/>
</dbReference>
<dbReference type="Gene3D" id="3.30.460.10">
    <property type="entry name" value="Beta Polymerase, domain 2"/>
    <property type="match status" value="1"/>
</dbReference>
<dbReference type="GO" id="GO:0005737">
    <property type="term" value="C:cytoplasm"/>
    <property type="evidence" value="ECO:0007669"/>
    <property type="project" value="UniProtKB-SubCell"/>
</dbReference>
<proteinExistence type="inferred from homology"/>
<evidence type="ECO:0000313" key="4">
    <source>
        <dbReference type="Proteomes" id="UP000196581"/>
    </source>
</evidence>
<comment type="similarity">
    <text evidence="1 2">Belongs to the Iojap/RsfS family.</text>
</comment>
<gene>
    <name evidence="2" type="primary">rsfS</name>
    <name evidence="3" type="ORF">FM105_05775</name>
</gene>
<dbReference type="PANTHER" id="PTHR21043">
    <property type="entry name" value="IOJAP SUPERFAMILY ORTHOLOG"/>
    <property type="match status" value="1"/>
</dbReference>
<dbReference type="HAMAP" id="MF_01477">
    <property type="entry name" value="Iojap_RsfS"/>
    <property type="match status" value="1"/>
</dbReference>
<dbReference type="AlphaFoldDB" id="A0A1X6XB84"/>
<comment type="subunit">
    <text evidence="2">Interacts with ribosomal protein uL14 (rplN).</text>
</comment>
<evidence type="ECO:0000256" key="2">
    <source>
        <dbReference type="HAMAP-Rule" id="MF_01477"/>
    </source>
</evidence>
<dbReference type="InterPro" id="IPR043519">
    <property type="entry name" value="NT_sf"/>
</dbReference>
<name>A0A1X6XB84_9MICO</name>
<dbReference type="InterPro" id="IPR004394">
    <property type="entry name" value="Iojap/RsfS/C7orf30"/>
</dbReference>
<dbReference type="Proteomes" id="UP000196581">
    <property type="component" value="Unassembled WGS sequence"/>
</dbReference>
<dbReference type="GO" id="GO:0043023">
    <property type="term" value="F:ribosomal large subunit binding"/>
    <property type="evidence" value="ECO:0007669"/>
    <property type="project" value="TreeGrafter"/>
</dbReference>
<dbReference type="PANTHER" id="PTHR21043:SF0">
    <property type="entry name" value="MITOCHONDRIAL ASSEMBLY OF RIBOSOMAL LARGE SUBUNIT PROTEIN 1"/>
    <property type="match status" value="1"/>
</dbReference>
<evidence type="ECO:0000256" key="1">
    <source>
        <dbReference type="ARBA" id="ARBA00010574"/>
    </source>
</evidence>
<protein>
    <recommendedName>
        <fullName evidence="2">Ribosomal silencing factor RsfS</fullName>
    </recommendedName>
</protein>
<dbReference type="Pfam" id="PF02410">
    <property type="entry name" value="RsfS"/>
    <property type="match status" value="1"/>
</dbReference>
<reference evidence="4" key="1">
    <citation type="submission" date="2017-02" db="EMBL/GenBank/DDBJ databases">
        <authorList>
            <person name="Dridi B."/>
        </authorList>
    </citation>
    <scope>NUCLEOTIDE SEQUENCE [LARGE SCALE GENOMIC DNA]</scope>
    <source>
        <strain evidence="4">B Co 03.10</strain>
    </source>
</reference>
<keyword evidence="4" id="KW-1185">Reference proteome</keyword>
<keyword evidence="2" id="KW-0963">Cytoplasm</keyword>
<dbReference type="FunFam" id="3.30.460.10:FF:000008">
    <property type="entry name" value="Ribosomal silencing factor RsfS"/>
    <property type="match status" value="1"/>
</dbReference>